<sequence>MVKEDSSYDKWRIILSLVVYILAIQWIFLFPVVLVLLVYSFIHRKLKIVVNKIISVFRKSSQPKQQRTVLLNGCTQAVALHIARLLNVSGHRVVACDYPVNWLNSTRFSQAIDAYYTVPNPRRGVQDYIRTLCDIAEKENVDLFIPIPRIEDLMFDLFTKAPLERQGCRVFSMHPWNRQLLFPSDNNKVMNNININNNNCFDRVDTINNNNEDGDIEKHKVEIENRKNWKKIIRRDSNGKRNGEIRDKVDKMFRDSFESICENISDLSALMYCGEKFSSTCFVKEGNVIAIGSCSYASNTSSESKDFVHEQVLIWAKAMLKQLEPKNQSGALTFESIATPEGNIFPYSCNPHIGMGALTFWPQDDFINCFVQPEVSLPSKPYQLQTGAQRYCIYPELWKVLKKPTLDHSKLFLKHVWQSKEAFFDFADPLPFFIHYHLHLPFLMAFETVRRKTWTHTDFLNGKLLGC</sequence>
<organism evidence="2">
    <name type="scientific">Scolopendra viridis</name>
    <name type="common">Giant centipede</name>
    <dbReference type="NCBI Taxonomy" id="118503"/>
    <lineage>
        <taxon>Eukaryota</taxon>
        <taxon>Metazoa</taxon>
        <taxon>Ecdysozoa</taxon>
        <taxon>Arthropoda</taxon>
        <taxon>Myriapoda</taxon>
        <taxon>Chilopoda</taxon>
        <taxon>Pleurostigmophora</taxon>
        <taxon>Scolopendromorpha</taxon>
        <taxon>Scolopendridae</taxon>
        <taxon>Scolopendra</taxon>
    </lineage>
</organism>
<evidence type="ECO:0000313" key="2">
    <source>
        <dbReference type="EMBL" id="MIC88968.1"/>
    </source>
</evidence>
<feature type="transmembrane region" description="Helical" evidence="1">
    <location>
        <begin position="13"/>
        <end position="42"/>
    </location>
</feature>
<dbReference type="EMBL" id="GGNE01000427">
    <property type="protein sequence ID" value="MIC88968.1"/>
    <property type="molecule type" value="Transcribed_RNA"/>
</dbReference>
<keyword evidence="1" id="KW-0812">Transmembrane</keyword>
<evidence type="ECO:0000256" key="1">
    <source>
        <dbReference type="SAM" id="Phobius"/>
    </source>
</evidence>
<protein>
    <submittedName>
        <fullName evidence="2">ATP-grasp enzyme</fullName>
    </submittedName>
</protein>
<dbReference type="AlphaFoldDB" id="A0A4D5RAZ1"/>
<dbReference type="Gene3D" id="3.40.50.20">
    <property type="match status" value="1"/>
</dbReference>
<name>A0A4D5RAZ1_SCOVI</name>
<keyword evidence="1" id="KW-0472">Membrane</keyword>
<proteinExistence type="predicted"/>
<reference evidence="2" key="1">
    <citation type="journal article" date="2018" name="Toxicon">
        <title>Venom-gland transcriptomics and venom proteomics of the giant Florida blue centipede, Scolopendra viridis.</title>
        <authorList>
            <person name="Ward M.J."/>
            <person name="Rokyta D.R."/>
        </authorList>
    </citation>
    <scope>NUCLEOTIDE SEQUENCE</scope>
    <source>
        <tissue evidence="2">Venom gland</tissue>
    </source>
</reference>
<accession>A0A4D5RAZ1</accession>
<keyword evidence="1" id="KW-1133">Transmembrane helix</keyword>